<dbReference type="AlphaFoldDB" id="A0A811UGH9"/>
<name>A0A811UGH9_CERCA</name>
<gene>
    <name evidence="1" type="ORF">CCAP1982_LOCUS6405</name>
</gene>
<proteinExistence type="predicted"/>
<accession>A0A811UGH9</accession>
<keyword evidence="2" id="KW-1185">Reference proteome</keyword>
<evidence type="ECO:0000313" key="1">
    <source>
        <dbReference type="EMBL" id="CAD6997780.1"/>
    </source>
</evidence>
<evidence type="ECO:0000313" key="2">
    <source>
        <dbReference type="Proteomes" id="UP000606786"/>
    </source>
</evidence>
<organism evidence="1 2">
    <name type="scientific">Ceratitis capitata</name>
    <name type="common">Mediterranean fruit fly</name>
    <name type="synonym">Tephritis capitata</name>
    <dbReference type="NCBI Taxonomy" id="7213"/>
    <lineage>
        <taxon>Eukaryota</taxon>
        <taxon>Metazoa</taxon>
        <taxon>Ecdysozoa</taxon>
        <taxon>Arthropoda</taxon>
        <taxon>Hexapoda</taxon>
        <taxon>Insecta</taxon>
        <taxon>Pterygota</taxon>
        <taxon>Neoptera</taxon>
        <taxon>Endopterygota</taxon>
        <taxon>Diptera</taxon>
        <taxon>Brachycera</taxon>
        <taxon>Muscomorpha</taxon>
        <taxon>Tephritoidea</taxon>
        <taxon>Tephritidae</taxon>
        <taxon>Ceratitis</taxon>
        <taxon>Ceratitis</taxon>
    </lineage>
</organism>
<sequence>MTIACEQVLQYCIRISRTSVAPNTITVSSATLLTLVNEKVGVHRFPQTSSSTAGVSVSTSLLLNKSTASASTRTWRTYPQTFTKALRTTTRRSVPPPSKCAAATTAAAVTAAANNTAATMAWTEHTEAFATFTIKQLKNMPLVIGYENTHNESMAYHIKLFYQNGRGVELSKKTVNC</sequence>
<reference evidence="1" key="1">
    <citation type="submission" date="2020-11" db="EMBL/GenBank/DDBJ databases">
        <authorList>
            <person name="Whitehead M."/>
        </authorList>
    </citation>
    <scope>NUCLEOTIDE SEQUENCE</scope>
    <source>
        <strain evidence="1">EGII</strain>
    </source>
</reference>
<dbReference type="EMBL" id="CAJHJT010000012">
    <property type="protein sequence ID" value="CAD6997780.1"/>
    <property type="molecule type" value="Genomic_DNA"/>
</dbReference>
<comment type="caution">
    <text evidence="1">The sequence shown here is derived from an EMBL/GenBank/DDBJ whole genome shotgun (WGS) entry which is preliminary data.</text>
</comment>
<dbReference type="Proteomes" id="UP000606786">
    <property type="component" value="Unassembled WGS sequence"/>
</dbReference>
<protein>
    <submittedName>
        <fullName evidence="1">(Mediterranean fruit fly) hypothetical protein</fullName>
    </submittedName>
</protein>